<evidence type="ECO:0000256" key="2">
    <source>
        <dbReference type="SAM" id="SignalP"/>
    </source>
</evidence>
<feature type="compositionally biased region" description="Basic and acidic residues" evidence="1">
    <location>
        <begin position="39"/>
        <end position="51"/>
    </location>
</feature>
<evidence type="ECO:0000256" key="1">
    <source>
        <dbReference type="SAM" id="MobiDB-lite"/>
    </source>
</evidence>
<sequence>MTVHRKTKTIALASALVLLGALIASAFALTDGRSGSGTSRDDEAARHRPEPRATPSPSGPPRDELERRVVEFAAPFRGDSGYRVPSPADRRAVAESVGLVLDGKREEAGQTLSRVGYQLRTLVDAGTGRTYAELSDRSDTVPAPRGWGRVYIDLSSPVRWSVQAPHPVADARTERLGARALLGSPGGVLVIAGAHRDAGRGNSADVAHRRDTVFAAVCDELAERGLPGIQVHGFADDSDPDHDAIASTGTGMAGRAAGKILADALRGEGFDVCRAWARSCPLEGTENVEGRKAAAENVPFLHVEFSNTVRTDDARTRRAVIAVNTLTARWAAGQRNTGQD</sequence>
<accession>A0A387HB55</accession>
<dbReference type="RefSeq" id="WP_120719530.1">
    <property type="nucleotide sequence ID" value="NZ_CP032698.1"/>
</dbReference>
<proteinExistence type="predicted"/>
<protein>
    <recommendedName>
        <fullName evidence="5">N-acetylmuramoyl-L-alanine amidase</fullName>
    </recommendedName>
</protein>
<name>A0A387HB55_9ACTN</name>
<evidence type="ECO:0008006" key="5">
    <source>
        <dbReference type="Google" id="ProtNLM"/>
    </source>
</evidence>
<keyword evidence="4" id="KW-1185">Reference proteome</keyword>
<organism evidence="3 4">
    <name type="scientific">Streptomyces hundungensis</name>
    <dbReference type="NCBI Taxonomy" id="1077946"/>
    <lineage>
        <taxon>Bacteria</taxon>
        <taxon>Bacillati</taxon>
        <taxon>Actinomycetota</taxon>
        <taxon>Actinomycetes</taxon>
        <taxon>Kitasatosporales</taxon>
        <taxon>Streptomycetaceae</taxon>
        <taxon>Streptomyces</taxon>
    </lineage>
</organism>
<dbReference type="OrthoDB" id="5493436at2"/>
<feature type="chain" id="PRO_5017227399" description="N-acetylmuramoyl-L-alanine amidase" evidence="2">
    <location>
        <begin position="27"/>
        <end position="340"/>
    </location>
</feature>
<feature type="region of interest" description="Disordered" evidence="1">
    <location>
        <begin position="32"/>
        <end position="64"/>
    </location>
</feature>
<evidence type="ECO:0000313" key="3">
    <source>
        <dbReference type="EMBL" id="AYG78200.1"/>
    </source>
</evidence>
<dbReference type="KEGG" id="shun:DWB77_00307"/>
<keyword evidence="2" id="KW-0732">Signal</keyword>
<reference evidence="3 4" key="1">
    <citation type="submission" date="2018-10" db="EMBL/GenBank/DDBJ databases">
        <title>Relationship between Morphology and Antimicrobial Activity in Streptomyces.</title>
        <authorList>
            <person name="Kang H.J."/>
            <person name="Kim S.B."/>
        </authorList>
    </citation>
    <scope>NUCLEOTIDE SEQUENCE [LARGE SCALE GENOMIC DNA]</scope>
    <source>
        <strain evidence="3 4">BH38</strain>
    </source>
</reference>
<gene>
    <name evidence="3" type="ORF">DWB77_00307</name>
</gene>
<dbReference type="Proteomes" id="UP000271554">
    <property type="component" value="Chromosome"/>
</dbReference>
<dbReference type="EMBL" id="CP032698">
    <property type="protein sequence ID" value="AYG78200.1"/>
    <property type="molecule type" value="Genomic_DNA"/>
</dbReference>
<evidence type="ECO:0000313" key="4">
    <source>
        <dbReference type="Proteomes" id="UP000271554"/>
    </source>
</evidence>
<feature type="signal peptide" evidence="2">
    <location>
        <begin position="1"/>
        <end position="26"/>
    </location>
</feature>
<dbReference type="AlphaFoldDB" id="A0A387HB55"/>